<keyword evidence="3" id="KW-1185">Reference proteome</keyword>
<sequence>MSITKTECLAVDVGKYQEMSAKKPGSIKSCKQLNLNHLNPTISLDNSRKITLMPWQVQGVNFILSRENREIDSSRFGELLNHLMIQHITRNSWFGKKIIIFRREARHRGLCGRSMSLSAEVVNHLKQAQQHLLAILPQELLRESSKRPAVYSLPEEQEQNKRPRTDTPKPTPSSSNALEILRNRSKIPSTDGPGERLPATQAMEVIQNAKKQPNPPILEDVQFLEGRILAANLDVAN</sequence>
<comment type="caution">
    <text evidence="2">The sequence shown here is derived from an EMBL/GenBank/DDBJ whole genome shotgun (WGS) entry which is preliminary data.</text>
</comment>
<dbReference type="AlphaFoldDB" id="A0A0H1BWA4"/>
<name>A0A0H1BWA4_9EURO</name>
<evidence type="ECO:0000256" key="1">
    <source>
        <dbReference type="SAM" id="MobiDB-lite"/>
    </source>
</evidence>
<proteinExistence type="predicted"/>
<dbReference type="Proteomes" id="UP000053573">
    <property type="component" value="Unassembled WGS sequence"/>
</dbReference>
<dbReference type="EMBL" id="LDEV01000395">
    <property type="protein sequence ID" value="KLJ13336.1"/>
    <property type="molecule type" value="Genomic_DNA"/>
</dbReference>
<accession>A0A0H1BWA4</accession>
<feature type="region of interest" description="Disordered" evidence="1">
    <location>
        <begin position="146"/>
        <end position="198"/>
    </location>
</feature>
<gene>
    <name evidence="2" type="ORF">EMPG_11710</name>
</gene>
<feature type="compositionally biased region" description="Basic and acidic residues" evidence="1">
    <location>
        <begin position="158"/>
        <end position="167"/>
    </location>
</feature>
<evidence type="ECO:0000313" key="3">
    <source>
        <dbReference type="Proteomes" id="UP000053573"/>
    </source>
</evidence>
<organism evidence="2 3">
    <name type="scientific">Blastomyces silverae</name>
    <dbReference type="NCBI Taxonomy" id="2060906"/>
    <lineage>
        <taxon>Eukaryota</taxon>
        <taxon>Fungi</taxon>
        <taxon>Dikarya</taxon>
        <taxon>Ascomycota</taxon>
        <taxon>Pezizomycotina</taxon>
        <taxon>Eurotiomycetes</taxon>
        <taxon>Eurotiomycetidae</taxon>
        <taxon>Onygenales</taxon>
        <taxon>Ajellomycetaceae</taxon>
        <taxon>Blastomyces</taxon>
    </lineage>
</organism>
<protein>
    <submittedName>
        <fullName evidence="2">Uncharacterized protein</fullName>
    </submittedName>
</protein>
<evidence type="ECO:0000313" key="2">
    <source>
        <dbReference type="EMBL" id="KLJ13336.1"/>
    </source>
</evidence>
<reference evidence="3" key="1">
    <citation type="journal article" date="2015" name="PLoS Genet.">
        <title>The dynamic genome and transcriptome of the human fungal pathogen Blastomyces and close relative Emmonsia.</title>
        <authorList>
            <person name="Munoz J.F."/>
            <person name="Gauthier G.M."/>
            <person name="Desjardins C.A."/>
            <person name="Gallo J.E."/>
            <person name="Holder J."/>
            <person name="Sullivan T.D."/>
            <person name="Marty A.J."/>
            <person name="Carmen J.C."/>
            <person name="Chen Z."/>
            <person name="Ding L."/>
            <person name="Gujja S."/>
            <person name="Magrini V."/>
            <person name="Misas E."/>
            <person name="Mitreva M."/>
            <person name="Priest M."/>
            <person name="Saif S."/>
            <person name="Whiston E.A."/>
            <person name="Young S."/>
            <person name="Zeng Q."/>
            <person name="Goldman W.E."/>
            <person name="Mardis E.R."/>
            <person name="Taylor J.W."/>
            <person name="McEwen J.G."/>
            <person name="Clay O.K."/>
            <person name="Klein B.S."/>
            <person name="Cuomo C.A."/>
        </authorList>
    </citation>
    <scope>NUCLEOTIDE SEQUENCE [LARGE SCALE GENOMIC DNA]</scope>
    <source>
        <strain evidence="3">UAMH 139</strain>
    </source>
</reference>